<sequence>MVASEASELEELFGLITGVTESRYLNEWIGFVWTRHCRDGRQGILHLGYNEAEAWAFTPGKWIQFAIPSNYAWKVFNTANQDRPRLELVPEDCTIVKPLFDTFVSRDSVESWAPRHTRKEKIKRPPQPAPVQQPTQKQQVPPKSPTPSCTSKNAAKKDESSSEGSEESYKVVAKPLDEDQEKQRHKVTSVAMVEEYLEAKQKYRVWLLEYHREAEFCSANRVLQPGHFFQGRFSIGGQHKSTVMGQNYGTSKHKRLPHQQHLTEASPNPPPWAYAKDEPGRRVRVTCGSGRERRFTIFWVRLSDGARWTVANPNTSTSVAAVYVDALHTNRKNGRCFEVYHEYLGYVVHLQIPCYDFYPVQAIAIELFPAIPRPEGLDTAVRSPLETAQSRTATGGVYKWQGRNQRELMTHTY</sequence>
<protein>
    <submittedName>
        <fullName evidence="4">VHL domain-containing protein</fullName>
    </submittedName>
</protein>
<name>A0A3P7YWI9_HELPZ</name>
<dbReference type="WBParaSite" id="HPBE_0000969401-mRNA-1">
    <property type="protein sequence ID" value="HPBE_0000969401-mRNA-1"/>
    <property type="gene ID" value="HPBE_0000969401"/>
</dbReference>
<evidence type="ECO:0000313" key="2">
    <source>
        <dbReference type="EMBL" id="VDO81839.1"/>
    </source>
</evidence>
<keyword evidence="3" id="KW-1185">Reference proteome</keyword>
<dbReference type="Proteomes" id="UP000050761">
    <property type="component" value="Unassembled WGS sequence"/>
</dbReference>
<reference evidence="4" key="2">
    <citation type="submission" date="2019-09" db="UniProtKB">
        <authorList>
            <consortium name="WormBaseParasite"/>
        </authorList>
    </citation>
    <scope>IDENTIFICATION</scope>
</reference>
<feature type="region of interest" description="Disordered" evidence="1">
    <location>
        <begin position="111"/>
        <end position="185"/>
    </location>
</feature>
<evidence type="ECO:0000256" key="1">
    <source>
        <dbReference type="SAM" id="MobiDB-lite"/>
    </source>
</evidence>
<accession>A0A3P7YWI9</accession>
<evidence type="ECO:0000313" key="4">
    <source>
        <dbReference type="WBParaSite" id="HPBE_0000969401-mRNA-1"/>
    </source>
</evidence>
<evidence type="ECO:0000313" key="3">
    <source>
        <dbReference type="Proteomes" id="UP000050761"/>
    </source>
</evidence>
<organism evidence="2">
    <name type="scientific">Heligmosomoides polygyrus</name>
    <name type="common">Parasitic roundworm</name>
    <dbReference type="NCBI Taxonomy" id="6339"/>
    <lineage>
        <taxon>Eukaryota</taxon>
        <taxon>Metazoa</taxon>
        <taxon>Ecdysozoa</taxon>
        <taxon>Nematoda</taxon>
        <taxon>Chromadorea</taxon>
        <taxon>Rhabditida</taxon>
        <taxon>Rhabditina</taxon>
        <taxon>Rhabditomorpha</taxon>
        <taxon>Strongyloidea</taxon>
        <taxon>Heligmosomidae</taxon>
        <taxon>Heligmosomoides</taxon>
    </lineage>
</organism>
<feature type="compositionally biased region" description="Low complexity" evidence="1">
    <location>
        <begin position="132"/>
        <end position="152"/>
    </location>
</feature>
<feature type="compositionally biased region" description="Basic residues" evidence="1">
    <location>
        <begin position="115"/>
        <end position="124"/>
    </location>
</feature>
<reference evidence="2 3" key="1">
    <citation type="submission" date="2018-11" db="EMBL/GenBank/DDBJ databases">
        <authorList>
            <consortium name="Pathogen Informatics"/>
        </authorList>
    </citation>
    <scope>NUCLEOTIDE SEQUENCE [LARGE SCALE GENOMIC DNA]</scope>
</reference>
<gene>
    <name evidence="2" type="ORF">HPBE_LOCUS9695</name>
</gene>
<dbReference type="EMBL" id="UZAH01026515">
    <property type="protein sequence ID" value="VDO81839.1"/>
    <property type="molecule type" value="Genomic_DNA"/>
</dbReference>
<dbReference type="OrthoDB" id="5825915at2759"/>
<dbReference type="AlphaFoldDB" id="A0A3P7YWI9"/>
<proteinExistence type="predicted"/>